<accession>A0A2A6RIV0</accession>
<dbReference type="RefSeq" id="WP_097644295.1">
    <property type="nucleotide sequence ID" value="NZ_NQWI01000049.1"/>
</dbReference>
<evidence type="ECO:0000313" key="2">
    <source>
        <dbReference type="Proteomes" id="UP000220527"/>
    </source>
</evidence>
<comment type="caution">
    <text evidence="1">The sequence shown here is derived from an EMBL/GenBank/DDBJ whole genome shotgun (WGS) entry which is preliminary data.</text>
</comment>
<dbReference type="OrthoDB" id="573996at2"/>
<dbReference type="AlphaFoldDB" id="A0A2A6RIV0"/>
<dbReference type="EMBL" id="NQWI01000049">
    <property type="protein sequence ID" value="PDW02873.1"/>
    <property type="molecule type" value="Genomic_DNA"/>
</dbReference>
<sequence length="81" mass="9123">MLQINISDALYESLLRTAQQANQPLDIFIATLLKTVAEEAAHDPIEAWIGAFPSNHANWADQHDRILGENSMVLQKENHED</sequence>
<protein>
    <recommendedName>
        <fullName evidence="3">CopG family transcriptional regulator</fullName>
    </recommendedName>
</protein>
<evidence type="ECO:0008006" key="3">
    <source>
        <dbReference type="Google" id="ProtNLM"/>
    </source>
</evidence>
<keyword evidence="2" id="KW-1185">Reference proteome</keyword>
<gene>
    <name evidence="1" type="ORF">CJ255_11750</name>
</gene>
<organism evidence="1 2">
    <name type="scientific">Candidatus Viridilinea mediisalina</name>
    <dbReference type="NCBI Taxonomy" id="2024553"/>
    <lineage>
        <taxon>Bacteria</taxon>
        <taxon>Bacillati</taxon>
        <taxon>Chloroflexota</taxon>
        <taxon>Chloroflexia</taxon>
        <taxon>Chloroflexales</taxon>
        <taxon>Chloroflexineae</taxon>
        <taxon>Oscillochloridaceae</taxon>
        <taxon>Candidatus Viridilinea</taxon>
    </lineage>
</organism>
<evidence type="ECO:0000313" key="1">
    <source>
        <dbReference type="EMBL" id="PDW02873.1"/>
    </source>
</evidence>
<dbReference type="Proteomes" id="UP000220527">
    <property type="component" value="Unassembled WGS sequence"/>
</dbReference>
<proteinExistence type="predicted"/>
<name>A0A2A6RIV0_9CHLR</name>
<reference evidence="2" key="1">
    <citation type="submission" date="2017-08" db="EMBL/GenBank/DDBJ databases">
        <authorList>
            <person name="Grouzdev D.S."/>
            <person name="Gaisin V.A."/>
            <person name="Rysina M.S."/>
            <person name="Gorlenko V.M."/>
        </authorList>
    </citation>
    <scope>NUCLEOTIDE SEQUENCE [LARGE SCALE GENOMIC DNA]</scope>
    <source>
        <strain evidence="2">Kir15-3F</strain>
    </source>
</reference>